<organism evidence="1">
    <name type="scientific">Arundo donax</name>
    <name type="common">Giant reed</name>
    <name type="synonym">Donax arundinaceus</name>
    <dbReference type="NCBI Taxonomy" id="35708"/>
    <lineage>
        <taxon>Eukaryota</taxon>
        <taxon>Viridiplantae</taxon>
        <taxon>Streptophyta</taxon>
        <taxon>Embryophyta</taxon>
        <taxon>Tracheophyta</taxon>
        <taxon>Spermatophyta</taxon>
        <taxon>Magnoliopsida</taxon>
        <taxon>Liliopsida</taxon>
        <taxon>Poales</taxon>
        <taxon>Poaceae</taxon>
        <taxon>PACMAD clade</taxon>
        <taxon>Arundinoideae</taxon>
        <taxon>Arundineae</taxon>
        <taxon>Arundo</taxon>
    </lineage>
</organism>
<accession>A0A0A9GAM6</accession>
<name>A0A0A9GAM6_ARUDO</name>
<evidence type="ECO:0000313" key="1">
    <source>
        <dbReference type="EMBL" id="JAE20519.1"/>
    </source>
</evidence>
<sequence>MHFWHSGDSDKLASPVYFVYARRRIIHQNPESTGATLPIALSPKSATKVSVFLFRLRSTLKLAGIAPAPSLNRSTIFSEL</sequence>
<dbReference type="AlphaFoldDB" id="A0A0A9GAM6"/>
<reference evidence="1" key="2">
    <citation type="journal article" date="2015" name="Data Brief">
        <title>Shoot transcriptome of the giant reed, Arundo donax.</title>
        <authorList>
            <person name="Barrero R.A."/>
            <person name="Guerrero F.D."/>
            <person name="Moolhuijzen P."/>
            <person name="Goolsby J.A."/>
            <person name="Tidwell J."/>
            <person name="Bellgard S.E."/>
            <person name="Bellgard M.I."/>
        </authorList>
    </citation>
    <scope>NUCLEOTIDE SEQUENCE</scope>
    <source>
        <tissue evidence="1">Shoot tissue taken approximately 20 cm above the soil surface</tissue>
    </source>
</reference>
<proteinExistence type="predicted"/>
<protein>
    <submittedName>
        <fullName evidence="1">Uncharacterized protein</fullName>
    </submittedName>
</protein>
<reference evidence="1" key="1">
    <citation type="submission" date="2014-09" db="EMBL/GenBank/DDBJ databases">
        <authorList>
            <person name="Magalhaes I.L.F."/>
            <person name="Oliveira U."/>
            <person name="Santos F.R."/>
            <person name="Vidigal T.H.D.A."/>
            <person name="Brescovit A.D."/>
            <person name="Santos A.J."/>
        </authorList>
    </citation>
    <scope>NUCLEOTIDE SEQUENCE</scope>
    <source>
        <tissue evidence="1">Shoot tissue taken approximately 20 cm above the soil surface</tissue>
    </source>
</reference>
<dbReference type="EMBL" id="GBRH01177377">
    <property type="protein sequence ID" value="JAE20519.1"/>
    <property type="molecule type" value="Transcribed_RNA"/>
</dbReference>